<dbReference type="Gene3D" id="1.10.10.1190">
    <property type="entry name" value="Antirestriction protein ArdA, domain 3"/>
    <property type="match status" value="1"/>
</dbReference>
<protein>
    <submittedName>
        <fullName evidence="2">Antirestriction protein ArdA</fullName>
    </submittedName>
</protein>
<evidence type="ECO:0000313" key="2">
    <source>
        <dbReference type="EMBL" id="MBC1566965.1"/>
    </source>
</evidence>
<dbReference type="EMBL" id="JNFA01000011">
    <property type="protein sequence ID" value="KGL42706.1"/>
    <property type="molecule type" value="Genomic_DNA"/>
</dbReference>
<dbReference type="Pfam" id="PF07275">
    <property type="entry name" value="ArdA"/>
    <property type="match status" value="1"/>
</dbReference>
<name>A0A099WDE6_9LIST</name>
<dbReference type="eggNOG" id="COG4734">
    <property type="taxonomic scope" value="Bacteria"/>
</dbReference>
<dbReference type="RefSeq" id="WP_036084512.1">
    <property type="nucleotide sequence ID" value="NZ_CBCSHQ010000001.1"/>
</dbReference>
<dbReference type="InterPro" id="IPR041895">
    <property type="entry name" value="ArdA_dom1"/>
</dbReference>
<dbReference type="Proteomes" id="UP000029844">
    <property type="component" value="Unassembled WGS sequence"/>
</dbReference>
<dbReference type="Proteomes" id="UP000586951">
    <property type="component" value="Unassembled WGS sequence"/>
</dbReference>
<comment type="caution">
    <text evidence="1">The sequence shown here is derived from an EMBL/GenBank/DDBJ whole genome shotgun (WGS) entry which is preliminary data.</text>
</comment>
<dbReference type="AlphaFoldDB" id="A0A099WDE6"/>
<dbReference type="Gene3D" id="3.10.20.480">
    <property type="entry name" value="Antirestriction protein ArdA, domain 1"/>
    <property type="match status" value="1"/>
</dbReference>
<organism evidence="1 3">
    <name type="scientific">Listeria booriae</name>
    <dbReference type="NCBI Taxonomy" id="1552123"/>
    <lineage>
        <taxon>Bacteria</taxon>
        <taxon>Bacillati</taxon>
        <taxon>Bacillota</taxon>
        <taxon>Bacilli</taxon>
        <taxon>Bacillales</taxon>
        <taxon>Listeriaceae</taxon>
        <taxon>Listeria</taxon>
    </lineage>
</organism>
<keyword evidence="3" id="KW-1185">Reference proteome</keyword>
<dbReference type="STRING" id="1552123.EP57_04400"/>
<reference evidence="1 3" key="1">
    <citation type="submission" date="2014-05" db="EMBL/GenBank/DDBJ databases">
        <title>Novel Listeriaceae from food processing environments.</title>
        <authorList>
            <person name="den Bakker H.C."/>
        </authorList>
    </citation>
    <scope>NUCLEOTIDE SEQUENCE [LARGE SCALE GENOMIC DNA]</scope>
    <source>
        <strain evidence="1 3">FSL A5-0281</strain>
    </source>
</reference>
<dbReference type="InterPro" id="IPR041893">
    <property type="entry name" value="ArdA_dom3"/>
</dbReference>
<proteinExistence type="predicted"/>
<dbReference type="OrthoDB" id="944647at2"/>
<evidence type="ECO:0000313" key="1">
    <source>
        <dbReference type="EMBL" id="KGL42706.1"/>
    </source>
</evidence>
<dbReference type="InterPro" id="IPR009899">
    <property type="entry name" value="ArdA"/>
</dbReference>
<reference evidence="2 4" key="2">
    <citation type="submission" date="2020-03" db="EMBL/GenBank/DDBJ databases">
        <title>Soil Listeria distribution.</title>
        <authorList>
            <person name="Liao J."/>
            <person name="Wiedmann M."/>
        </authorList>
    </citation>
    <scope>NUCLEOTIDE SEQUENCE [LARGE SCALE GENOMIC DNA]</scope>
    <source>
        <strain evidence="2 4">FSL L7-1427</strain>
    </source>
</reference>
<accession>A0A099WDE6</accession>
<sequence>MEDIQVYIVNLGKYTEGVSQGAWFTLPVSLTEVAEKIGLNEQYEEFAIHDAIAPFKITEYESLDRLNAIAEALDRESDNPIAKYAGDLVEEGWYTDILEVLEDLDRIYAYEDCNSMGDVAYDFLTENGYLTGLPDIISNHIDYDSLGRELELEGCYYDTGDGMILQI</sequence>
<gene>
    <name evidence="1" type="ORF">EP57_04400</name>
    <name evidence="2" type="ORF">HB907_16265</name>
</gene>
<dbReference type="GeneID" id="58716649"/>
<evidence type="ECO:0000313" key="4">
    <source>
        <dbReference type="Proteomes" id="UP000586951"/>
    </source>
</evidence>
<dbReference type="EMBL" id="JAARRU010000007">
    <property type="protein sequence ID" value="MBC1566965.1"/>
    <property type="molecule type" value="Genomic_DNA"/>
</dbReference>
<evidence type="ECO:0000313" key="3">
    <source>
        <dbReference type="Proteomes" id="UP000029844"/>
    </source>
</evidence>